<comment type="similarity">
    <text evidence="2">Belongs to the UPF0014 family.</text>
</comment>
<dbReference type="Pfam" id="PF03649">
    <property type="entry name" value="UPF0014"/>
    <property type="match status" value="1"/>
</dbReference>
<dbReference type="EMBL" id="CAEMXZ010000025">
    <property type="protein sequence ID" value="CAB4323047.1"/>
    <property type="molecule type" value="Genomic_DNA"/>
</dbReference>
<evidence type="ECO:0000313" key="7">
    <source>
        <dbReference type="EMBL" id="CAB4323047.1"/>
    </source>
</evidence>
<reference evidence="7" key="1">
    <citation type="submission" date="2020-05" db="EMBL/GenBank/DDBJ databases">
        <authorList>
            <person name="Chiriac C."/>
            <person name="Salcher M."/>
            <person name="Ghai R."/>
            <person name="Kavagutti S V."/>
        </authorList>
    </citation>
    <scope>NUCLEOTIDE SEQUENCE</scope>
</reference>
<dbReference type="GO" id="GO:0005886">
    <property type="term" value="C:plasma membrane"/>
    <property type="evidence" value="ECO:0007669"/>
    <property type="project" value="TreeGrafter"/>
</dbReference>
<feature type="transmembrane region" description="Helical" evidence="6">
    <location>
        <begin position="94"/>
        <end position="117"/>
    </location>
</feature>
<feature type="transmembrane region" description="Helical" evidence="6">
    <location>
        <begin position="39"/>
        <end position="58"/>
    </location>
</feature>
<protein>
    <submittedName>
        <fullName evidence="7">Unannotated protein</fullName>
    </submittedName>
</protein>
<evidence type="ECO:0000256" key="2">
    <source>
        <dbReference type="ARBA" id="ARBA00005268"/>
    </source>
</evidence>
<comment type="subcellular location">
    <subcellularLocation>
        <location evidence="1">Membrane</location>
        <topology evidence="1">Multi-pass membrane protein</topology>
    </subcellularLocation>
</comment>
<evidence type="ECO:0000256" key="6">
    <source>
        <dbReference type="SAM" id="Phobius"/>
    </source>
</evidence>
<keyword evidence="5 6" id="KW-0472">Membrane</keyword>
<accession>A0A6J5YF27</accession>
<keyword evidence="3 6" id="KW-0812">Transmembrane</keyword>
<dbReference type="PANTHER" id="PTHR30028">
    <property type="entry name" value="UPF0014 INNER MEMBRANE PROTEIN YBBM-RELATED"/>
    <property type="match status" value="1"/>
</dbReference>
<evidence type="ECO:0000256" key="3">
    <source>
        <dbReference type="ARBA" id="ARBA00022692"/>
    </source>
</evidence>
<proteinExistence type="inferred from homology"/>
<feature type="transmembrane region" description="Helical" evidence="6">
    <location>
        <begin position="64"/>
        <end position="82"/>
    </location>
</feature>
<feature type="transmembrane region" description="Helical" evidence="6">
    <location>
        <begin position="216"/>
        <end position="241"/>
    </location>
</feature>
<evidence type="ECO:0000256" key="4">
    <source>
        <dbReference type="ARBA" id="ARBA00022989"/>
    </source>
</evidence>
<evidence type="ECO:0000313" key="8">
    <source>
        <dbReference type="EMBL" id="CAB4926990.1"/>
    </source>
</evidence>
<organism evidence="7">
    <name type="scientific">freshwater metagenome</name>
    <dbReference type="NCBI Taxonomy" id="449393"/>
    <lineage>
        <taxon>unclassified sequences</taxon>
        <taxon>metagenomes</taxon>
        <taxon>ecological metagenomes</taxon>
    </lineage>
</organism>
<dbReference type="EMBL" id="CAFBNC010000013">
    <property type="protein sequence ID" value="CAB4926990.1"/>
    <property type="molecule type" value="Genomic_DNA"/>
</dbReference>
<evidence type="ECO:0000256" key="5">
    <source>
        <dbReference type="ARBA" id="ARBA00023136"/>
    </source>
</evidence>
<feature type="transmembrane region" description="Helical" evidence="6">
    <location>
        <begin position="6"/>
        <end position="27"/>
    </location>
</feature>
<sequence>MTSTHIGWVGLAGSFTLIVIAISLSLWQRLRLSGSIAWAATRAAAQLMAVGWALRLVLDPDASVIWAWAWVVVMVVFAGATLRQRAPEVPGIWWLGTLSMATVIIVSLSVIFGFGVFPIEGRTIVPLAGMMIGNSMTACVLVGRRIVAEFSEKRDEIEARLALGQPWPEAARPYTGAALRTALVPQIESTKAVGLVFLPGAMTGLVLAGVDAFDAVTIQLAIMYLILGSVATSVTVIGLGLTRQLFTSDHRLRRIDRQMTSA</sequence>
<feature type="transmembrane region" description="Helical" evidence="6">
    <location>
        <begin position="123"/>
        <end position="143"/>
    </location>
</feature>
<feature type="transmembrane region" description="Helical" evidence="6">
    <location>
        <begin position="192"/>
        <end position="210"/>
    </location>
</feature>
<gene>
    <name evidence="7" type="ORF">UFOPK1392_00791</name>
    <name evidence="8" type="ORF">UFOPK3733_00437</name>
</gene>
<keyword evidence="4 6" id="KW-1133">Transmembrane helix</keyword>
<name>A0A6J5YF27_9ZZZZ</name>
<dbReference type="PANTHER" id="PTHR30028:SF0">
    <property type="entry name" value="PROTEIN ALUMINUM SENSITIVE 3"/>
    <property type="match status" value="1"/>
</dbReference>
<dbReference type="InterPro" id="IPR005226">
    <property type="entry name" value="UPF0014_fam"/>
</dbReference>
<dbReference type="AlphaFoldDB" id="A0A6J5YF27"/>
<evidence type="ECO:0000256" key="1">
    <source>
        <dbReference type="ARBA" id="ARBA00004141"/>
    </source>
</evidence>